<dbReference type="Gene3D" id="1.20.1640.10">
    <property type="entry name" value="Multidrug efflux transporter AcrB transmembrane domain"/>
    <property type="match status" value="2"/>
</dbReference>
<name>A0A401U7D9_9BACT</name>
<feature type="transmembrane region" description="Helical" evidence="6">
    <location>
        <begin position="348"/>
        <end position="372"/>
    </location>
</feature>
<dbReference type="PANTHER" id="PTHR33406">
    <property type="entry name" value="MEMBRANE PROTEIN MJ1562-RELATED"/>
    <property type="match status" value="1"/>
</dbReference>
<gene>
    <name evidence="8" type="ORF">SanaruYs_10210</name>
</gene>
<evidence type="ECO:0000256" key="2">
    <source>
        <dbReference type="ARBA" id="ARBA00022475"/>
    </source>
</evidence>
<dbReference type="PANTHER" id="PTHR33406:SF12">
    <property type="entry name" value="BLR2997 PROTEIN"/>
    <property type="match status" value="1"/>
</dbReference>
<organism evidence="8 9">
    <name type="scientific">Chryseotalea sanaruensis</name>
    <dbReference type="NCBI Taxonomy" id="2482724"/>
    <lineage>
        <taxon>Bacteria</taxon>
        <taxon>Pseudomonadati</taxon>
        <taxon>Bacteroidota</taxon>
        <taxon>Cytophagia</taxon>
        <taxon>Cytophagales</taxon>
        <taxon>Chryseotaleaceae</taxon>
        <taxon>Chryseotalea</taxon>
    </lineage>
</organism>
<feature type="transmembrane region" description="Helical" evidence="6">
    <location>
        <begin position="220"/>
        <end position="239"/>
    </location>
</feature>
<evidence type="ECO:0000313" key="9">
    <source>
        <dbReference type="Proteomes" id="UP000288227"/>
    </source>
</evidence>
<feature type="transmembrane region" description="Helical" evidence="6">
    <location>
        <begin position="609"/>
        <end position="628"/>
    </location>
</feature>
<feature type="domain" description="SSD" evidence="7">
    <location>
        <begin position="635"/>
        <end position="761"/>
    </location>
</feature>
<feature type="transmembrane region" description="Helical" evidence="6">
    <location>
        <begin position="404"/>
        <end position="424"/>
    </location>
</feature>
<feature type="transmembrane region" description="Helical" evidence="6">
    <location>
        <begin position="272"/>
        <end position="293"/>
    </location>
</feature>
<evidence type="ECO:0000256" key="3">
    <source>
        <dbReference type="ARBA" id="ARBA00022692"/>
    </source>
</evidence>
<feature type="transmembrane region" description="Helical" evidence="6">
    <location>
        <begin position="716"/>
        <end position="738"/>
    </location>
</feature>
<proteinExistence type="predicted"/>
<dbReference type="InterPro" id="IPR004869">
    <property type="entry name" value="MMPL_dom"/>
</dbReference>
<feature type="transmembrane region" description="Helical" evidence="6">
    <location>
        <begin position="313"/>
        <end position="336"/>
    </location>
</feature>
<accession>A0A401U7D9</accession>
<dbReference type="Proteomes" id="UP000288227">
    <property type="component" value="Unassembled WGS sequence"/>
</dbReference>
<protein>
    <submittedName>
        <fullName evidence="8">Membrane protein</fullName>
    </submittedName>
</protein>
<dbReference type="OrthoDB" id="9805018at2"/>
<dbReference type="SUPFAM" id="SSF82866">
    <property type="entry name" value="Multidrug efflux transporter AcrB transmembrane domain"/>
    <property type="match status" value="2"/>
</dbReference>
<feature type="transmembrane region" description="Helical" evidence="6">
    <location>
        <begin position="744"/>
        <end position="762"/>
    </location>
</feature>
<keyword evidence="4 6" id="KW-1133">Transmembrane helix</keyword>
<evidence type="ECO:0000313" key="8">
    <source>
        <dbReference type="EMBL" id="GCC50803.1"/>
    </source>
</evidence>
<dbReference type="AlphaFoldDB" id="A0A401U7D9"/>
<evidence type="ECO:0000256" key="4">
    <source>
        <dbReference type="ARBA" id="ARBA00022989"/>
    </source>
</evidence>
<keyword evidence="2" id="KW-1003">Cell membrane</keyword>
<feature type="transmembrane region" description="Helical" evidence="6">
    <location>
        <begin position="663"/>
        <end position="683"/>
    </location>
</feature>
<feature type="domain" description="SSD" evidence="7">
    <location>
        <begin position="249"/>
        <end position="371"/>
    </location>
</feature>
<comment type="subcellular location">
    <subcellularLocation>
        <location evidence="1">Cell membrane</location>
        <topology evidence="1">Multi-pass membrane protein</topology>
    </subcellularLocation>
</comment>
<evidence type="ECO:0000256" key="5">
    <source>
        <dbReference type="ARBA" id="ARBA00023136"/>
    </source>
</evidence>
<reference evidence="8 9" key="1">
    <citation type="submission" date="2018-11" db="EMBL/GenBank/DDBJ databases">
        <title>Chryseotalea sanarue gen. nov., sp., nov., a member of the family Cytophagaceae, isolated from a brackish lake in Hamamatsu Japan.</title>
        <authorList>
            <person name="Maejima Y."/>
            <person name="Iino T."/>
            <person name="Muraguchi Y."/>
            <person name="Fukuda K."/>
            <person name="Ohkuma M."/>
            <person name="Moriuchi R."/>
            <person name="Dohra H."/>
            <person name="Kimbara K."/>
            <person name="Shintani M."/>
        </authorList>
    </citation>
    <scope>NUCLEOTIDE SEQUENCE [LARGE SCALE GENOMIC DNA]</scope>
    <source>
        <strain evidence="8 9">Ys</strain>
    </source>
</reference>
<dbReference type="Pfam" id="PF03176">
    <property type="entry name" value="MMPL"/>
    <property type="match status" value="2"/>
</dbReference>
<keyword evidence="9" id="KW-1185">Reference proteome</keyword>
<dbReference type="GO" id="GO:0005886">
    <property type="term" value="C:plasma membrane"/>
    <property type="evidence" value="ECO:0007669"/>
    <property type="project" value="UniProtKB-SubCell"/>
</dbReference>
<dbReference type="EMBL" id="BHXQ01000002">
    <property type="protein sequence ID" value="GCC50803.1"/>
    <property type="molecule type" value="Genomic_DNA"/>
</dbReference>
<feature type="transmembrane region" description="Helical" evidence="6">
    <location>
        <begin position="635"/>
        <end position="657"/>
    </location>
</feature>
<comment type="caution">
    <text evidence="8">The sequence shown here is derived from an EMBL/GenBank/DDBJ whole genome shotgun (WGS) entry which is preliminary data.</text>
</comment>
<sequence length="806" mass="90387">MWTYLARFIIKFKLPLILVIAAITVVMGYYAQFAEMSYDFRGTVPANDPEQIYFQEFRKQFGEDGNIVAVGLQDSAIFEYKNFEKLREFCVAVKWIDGVKEVISLPQIKKLEKDTAKTQFVLTDVFAGGKITNQYVLDSFLREASKQRFYIGQIVNEENGAIAILISIKKETLNSSKRVDLTNEIVTLGEKFTQSTGIQLHYAGLPFVRSVIAQKVGQELKVFLGLSVLITGIILLIFFRSWRATVFPLIIIGIVVVWVLGCIELFGFKITLLSGMIPPIIVVIGIPNAIYLLNKYHTEWVSHRDKERAISEVIKKVGLATFLTNLTTAIGFLVLLTADITILREFGIVAGINVMATFVVSLILIPSVFSWMPPPSPKHLKHLDIKVFDNALSFVDVMVHRHRMFIYSIAAVIVTFAIIGMFRLHSVSFMVDDLPEESVVKKDLHFFEENFSGVMPLEIVINTGKRRGIIDVKNLRKVDEFESFLDSLKPVSRPVSVVSFVKAAKQAFYNNNPKYYSLPDSRERNYILPYLKGQSDNSGLFKSFVDSTLQTMRISLQVADIGSDKMDSLINGVIKPRMDLIFADTDITAKITGTTPLFIKGNAFLIDNLKGSLILAFVLIALTMGLLFSSVRMIIIALVPNFIPMAITAALMGYFGVPLKPSTVLIFSITFGISVDYSIHFLAKYRQELFSKNFYVPLAVSNTILEVGKSMVYTSIVLFFGFIIFAFSSFGGTVALGLLTSTTLLLSMVTNLVLLPALILTFDTGKYKRGDAPMIEQLEPDFYTENEDEEIDLTKIKIHNRHSSAE</sequence>
<dbReference type="InterPro" id="IPR000731">
    <property type="entry name" value="SSD"/>
</dbReference>
<evidence type="ECO:0000259" key="7">
    <source>
        <dbReference type="PROSITE" id="PS50156"/>
    </source>
</evidence>
<evidence type="ECO:0000256" key="6">
    <source>
        <dbReference type="SAM" id="Phobius"/>
    </source>
</evidence>
<evidence type="ECO:0000256" key="1">
    <source>
        <dbReference type="ARBA" id="ARBA00004651"/>
    </source>
</evidence>
<keyword evidence="5 6" id="KW-0472">Membrane</keyword>
<feature type="transmembrane region" description="Helical" evidence="6">
    <location>
        <begin position="246"/>
        <end position="266"/>
    </location>
</feature>
<dbReference type="RefSeq" id="WP_127121470.1">
    <property type="nucleotide sequence ID" value="NZ_BHXQ01000002.1"/>
</dbReference>
<keyword evidence="3 6" id="KW-0812">Transmembrane</keyword>
<dbReference type="InterPro" id="IPR050545">
    <property type="entry name" value="Mycobact_MmpL"/>
</dbReference>
<dbReference type="PROSITE" id="PS50156">
    <property type="entry name" value="SSD"/>
    <property type="match status" value="2"/>
</dbReference>
<feature type="transmembrane region" description="Helical" evidence="6">
    <location>
        <begin position="12"/>
        <end position="31"/>
    </location>
</feature>